<feature type="transmembrane region" description="Helical" evidence="13">
    <location>
        <begin position="6"/>
        <end position="30"/>
    </location>
</feature>
<dbReference type="Pfam" id="PF00895">
    <property type="entry name" value="ATP-synt_8"/>
    <property type="match status" value="1"/>
</dbReference>
<dbReference type="EMBL" id="MG551497">
    <property type="protein sequence ID" value="QAX91415.1"/>
    <property type="molecule type" value="Genomic_DNA"/>
</dbReference>
<evidence type="ECO:0000256" key="2">
    <source>
        <dbReference type="ARBA" id="ARBA00008892"/>
    </source>
</evidence>
<evidence type="ECO:0000256" key="7">
    <source>
        <dbReference type="ARBA" id="ARBA00022781"/>
    </source>
</evidence>
<proteinExistence type="inferred from homology"/>
<comment type="subcellular location">
    <subcellularLocation>
        <location evidence="1 12">Mitochondrion membrane</location>
        <topology evidence="1 12">Single-pass membrane protein</topology>
    </subcellularLocation>
</comment>
<dbReference type="GO" id="GO:0015078">
    <property type="term" value="F:proton transmembrane transporter activity"/>
    <property type="evidence" value="ECO:0007669"/>
    <property type="project" value="InterPro"/>
</dbReference>
<evidence type="ECO:0000256" key="12">
    <source>
        <dbReference type="RuleBase" id="RU003661"/>
    </source>
</evidence>
<dbReference type="GeneID" id="39336930"/>
<keyword evidence="7 12" id="KW-0375">Hydrogen ion transport</keyword>
<protein>
    <recommendedName>
        <fullName evidence="12">ATP synthase complex subunit 8</fullName>
    </recommendedName>
</protein>
<organism evidence="14">
    <name type="scientific">Remiarctus bertholdii</name>
    <dbReference type="NCBI Taxonomy" id="1104393"/>
    <lineage>
        <taxon>Eukaryota</taxon>
        <taxon>Metazoa</taxon>
        <taxon>Ecdysozoa</taxon>
        <taxon>Arthropoda</taxon>
        <taxon>Crustacea</taxon>
        <taxon>Multicrustacea</taxon>
        <taxon>Malacostraca</taxon>
        <taxon>Eumalacostraca</taxon>
        <taxon>Eucarida</taxon>
        <taxon>Decapoda</taxon>
        <taxon>Pleocyemata</taxon>
        <taxon>Achelata</taxon>
        <taxon>Palinuroidea</taxon>
        <taxon>Scyllaridae</taxon>
        <taxon>Remiarctus</taxon>
    </lineage>
</organism>
<evidence type="ECO:0000256" key="3">
    <source>
        <dbReference type="ARBA" id="ARBA00011291"/>
    </source>
</evidence>
<evidence type="ECO:0000256" key="13">
    <source>
        <dbReference type="SAM" id="Phobius"/>
    </source>
</evidence>
<keyword evidence="8 13" id="KW-1133">Transmembrane helix</keyword>
<dbReference type="RefSeq" id="YP_009564052.1">
    <property type="nucleotide sequence ID" value="NC_041156.1"/>
</dbReference>
<evidence type="ECO:0000256" key="10">
    <source>
        <dbReference type="ARBA" id="ARBA00023128"/>
    </source>
</evidence>
<dbReference type="GO" id="GO:0015986">
    <property type="term" value="P:proton motive force-driven ATP synthesis"/>
    <property type="evidence" value="ECO:0007669"/>
    <property type="project" value="InterPro"/>
</dbReference>
<evidence type="ECO:0000313" key="14">
    <source>
        <dbReference type="EMBL" id="QAX91415.1"/>
    </source>
</evidence>
<evidence type="ECO:0000256" key="4">
    <source>
        <dbReference type="ARBA" id="ARBA00022448"/>
    </source>
</evidence>
<accession>A0A411ATT7</accession>
<comment type="subunit">
    <text evidence="3">F-type ATPases have 2 components, CF(1) - the catalytic core - and CF(0) - the membrane proton channel.</text>
</comment>
<keyword evidence="11 13" id="KW-0472">Membrane</keyword>
<evidence type="ECO:0000256" key="11">
    <source>
        <dbReference type="ARBA" id="ARBA00023136"/>
    </source>
</evidence>
<keyword evidence="10 12" id="KW-0496">Mitochondrion</keyword>
<evidence type="ECO:0000256" key="9">
    <source>
        <dbReference type="ARBA" id="ARBA00023065"/>
    </source>
</evidence>
<sequence>MPQMEPLLWLNLFIMFLMSFSVFFIMNYYLKSLPKISSPTMKFTSSSKIWSW</sequence>
<keyword evidence="5 12" id="KW-0138">CF(0)</keyword>
<dbReference type="InterPro" id="IPR001421">
    <property type="entry name" value="ATP8_metazoa"/>
</dbReference>
<name>A0A411ATT7_9EUCA</name>
<dbReference type="AlphaFoldDB" id="A0A411ATT7"/>
<comment type="similarity">
    <text evidence="2 12">Belongs to the ATPase protein 8 family.</text>
</comment>
<dbReference type="GO" id="GO:0031966">
    <property type="term" value="C:mitochondrial membrane"/>
    <property type="evidence" value="ECO:0007669"/>
    <property type="project" value="UniProtKB-SubCell"/>
</dbReference>
<dbReference type="GO" id="GO:0045259">
    <property type="term" value="C:proton-transporting ATP synthase complex"/>
    <property type="evidence" value="ECO:0007669"/>
    <property type="project" value="UniProtKB-KW"/>
</dbReference>
<evidence type="ECO:0000256" key="8">
    <source>
        <dbReference type="ARBA" id="ARBA00022989"/>
    </source>
</evidence>
<keyword evidence="9 12" id="KW-0406">Ion transport</keyword>
<geneLocation type="mitochondrion" evidence="14"/>
<evidence type="ECO:0000256" key="1">
    <source>
        <dbReference type="ARBA" id="ARBA00004304"/>
    </source>
</evidence>
<keyword evidence="6 12" id="KW-0812">Transmembrane</keyword>
<reference evidence="14" key="1">
    <citation type="submission" date="2017-11" db="EMBL/GenBank/DDBJ databases">
        <title>Complete mitochondrial genome of Remiarctus bertholdii.</title>
        <authorList>
            <person name="Tan M.H."/>
            <person name="Gan H.M."/>
            <person name="Lee Y.P."/>
            <person name="Austin C.M."/>
        </authorList>
    </citation>
    <scope>NUCLEOTIDE SEQUENCE</scope>
</reference>
<evidence type="ECO:0000256" key="6">
    <source>
        <dbReference type="ARBA" id="ARBA00022692"/>
    </source>
</evidence>
<keyword evidence="4 12" id="KW-0813">Transport</keyword>
<gene>
    <name evidence="14" type="primary">atp8</name>
</gene>
<evidence type="ECO:0000256" key="5">
    <source>
        <dbReference type="ARBA" id="ARBA00022547"/>
    </source>
</evidence>